<sequence length="146" mass="16327">MHSGDITTVQVHVTQGAGHGDDPTEKVNEAIIAFLQSGWEFAEAAHLQWESSLLVPRWDRERLAQLGRVVEQDGTRVRVLCPDLINWVDSMNKGLRMVDQGIEEWSNPEIDKPSFFPAVAMPHLVRTLNGLEDHLADMGSERATDS</sequence>
<accession>A0ABW6Z3I6</accession>
<keyword evidence="2" id="KW-1185">Reference proteome</keyword>
<dbReference type="EMBL" id="JBICBM010000015">
    <property type="protein sequence ID" value="MFF9885707.1"/>
    <property type="molecule type" value="Genomic_DNA"/>
</dbReference>
<name>A0ABW6Z3I6_9ACTN</name>
<dbReference type="RefSeq" id="WP_030785811.1">
    <property type="nucleotide sequence ID" value="NZ_JBFACJ010000024.1"/>
</dbReference>
<gene>
    <name evidence="1" type="ORF">ACF1HC_29555</name>
</gene>
<comment type="caution">
    <text evidence="1">The sequence shown here is derived from an EMBL/GenBank/DDBJ whole genome shotgun (WGS) entry which is preliminary data.</text>
</comment>
<evidence type="ECO:0000313" key="2">
    <source>
        <dbReference type="Proteomes" id="UP001603418"/>
    </source>
</evidence>
<organism evidence="1 2">
    <name type="scientific">Streptomyces eurythermus</name>
    <dbReference type="NCBI Taxonomy" id="42237"/>
    <lineage>
        <taxon>Bacteria</taxon>
        <taxon>Bacillati</taxon>
        <taxon>Actinomycetota</taxon>
        <taxon>Actinomycetes</taxon>
        <taxon>Kitasatosporales</taxon>
        <taxon>Streptomycetaceae</taxon>
        <taxon>Streptomyces</taxon>
    </lineage>
</organism>
<dbReference type="Proteomes" id="UP001603418">
    <property type="component" value="Unassembled WGS sequence"/>
</dbReference>
<evidence type="ECO:0000313" key="1">
    <source>
        <dbReference type="EMBL" id="MFF9885707.1"/>
    </source>
</evidence>
<proteinExistence type="predicted"/>
<protein>
    <submittedName>
        <fullName evidence="1">Uncharacterized protein</fullName>
    </submittedName>
</protein>
<reference evidence="1 2" key="1">
    <citation type="submission" date="2024-10" db="EMBL/GenBank/DDBJ databases">
        <title>The Natural Products Discovery Center: Release of the First 8490 Sequenced Strains for Exploring Actinobacteria Biosynthetic Diversity.</title>
        <authorList>
            <person name="Kalkreuter E."/>
            <person name="Kautsar S.A."/>
            <person name="Yang D."/>
            <person name="Bader C.D."/>
            <person name="Teijaro C.N."/>
            <person name="Fluegel L."/>
            <person name="Davis C.M."/>
            <person name="Simpson J.R."/>
            <person name="Lauterbach L."/>
            <person name="Steele A.D."/>
            <person name="Gui C."/>
            <person name="Meng S."/>
            <person name="Li G."/>
            <person name="Viehrig K."/>
            <person name="Ye F."/>
            <person name="Su P."/>
            <person name="Kiefer A.F."/>
            <person name="Nichols A."/>
            <person name="Cepeda A.J."/>
            <person name="Yan W."/>
            <person name="Fan B."/>
            <person name="Jiang Y."/>
            <person name="Adhikari A."/>
            <person name="Zheng C.-J."/>
            <person name="Schuster L."/>
            <person name="Cowan T.M."/>
            <person name="Smanski M.J."/>
            <person name="Chevrette M.G."/>
            <person name="De Carvalho L.P.S."/>
            <person name="Shen B."/>
        </authorList>
    </citation>
    <scope>NUCLEOTIDE SEQUENCE [LARGE SCALE GENOMIC DNA]</scope>
    <source>
        <strain evidence="1 2">NPDC013366</strain>
    </source>
</reference>